<protein>
    <submittedName>
        <fullName evidence="1">Sugar ABC transporter substrate-binding protein</fullName>
    </submittedName>
</protein>
<dbReference type="EMBL" id="JAWDIE010000018">
    <property type="protein sequence ID" value="MEJ7139019.1"/>
    <property type="molecule type" value="Genomic_DNA"/>
</dbReference>
<evidence type="ECO:0000313" key="2">
    <source>
        <dbReference type="Proteomes" id="UP001364695"/>
    </source>
</evidence>
<organism evidence="1 2">
    <name type="scientific">Amphibiibacter pelophylacis</name>
    <dbReference type="NCBI Taxonomy" id="1799477"/>
    <lineage>
        <taxon>Bacteria</taxon>
        <taxon>Pseudomonadati</taxon>
        <taxon>Pseudomonadota</taxon>
        <taxon>Betaproteobacteria</taxon>
        <taxon>Burkholderiales</taxon>
        <taxon>Sphaerotilaceae</taxon>
        <taxon>Amphibiibacter</taxon>
    </lineage>
</organism>
<evidence type="ECO:0000313" key="1">
    <source>
        <dbReference type="EMBL" id="MEJ7139019.1"/>
    </source>
</evidence>
<sequence length="434" mass="47100">MKRTLTALAALALLSTGAQAATELVVATVNNGHMIEMQKLTKNFEAANPDIKVKWVTLEEGVLRQRVTTDIATKGGQFDVMTIGMYETPIWGKRGWLQEFKPTASYDVDDLLPAIRSGLSVDGKLYAAPFYGESSMLMYRKDLADKAGVKVPERPTWAQIKDLAAKINDPKNGVYGICLRGKPGWGDNMAFLSTLVNTYGGQWFDMSWKPQIDSKPWHDAISFYVDLLKNYGPPGSSANSFNEILALTNAGKCGMWVDATIAASFVSDPKQSKVAKDMAFAQAPTQVTPKGANWLWAWSLAIPAGSKKVDAAEKFINWATSKDYIQLVAKTEGWHAVPTGTRKSTYASPDFEKAARFASAEKTALDSANPNDATLPKSPYVGVQYAAIPEFQSIGIAVGQQISAALAGKTTVDAALKAGQLAAEREMKKAGYYK</sequence>
<gene>
    <name evidence="1" type="ORF">RV045_11350</name>
</gene>
<keyword evidence="2" id="KW-1185">Reference proteome</keyword>
<proteinExistence type="predicted"/>
<reference evidence="1" key="1">
    <citation type="submission" date="2023-10" db="EMBL/GenBank/DDBJ databases">
        <title>Amphibacter perezi, gen. nov., sp. nov. a novel taxa of the family Comamonadaceae, class Betaproteobacteria isolated from the skin microbiota of Pelophylax perezi from different populations.</title>
        <authorList>
            <person name="Costa S."/>
            <person name="Proenca D.N."/>
            <person name="Lopes I."/>
            <person name="Morais P.V."/>
        </authorList>
    </citation>
    <scope>NUCLEOTIDE SEQUENCE</scope>
    <source>
        <strain evidence="1">SL12-8</strain>
    </source>
</reference>
<name>A0ACC6P458_9BURK</name>
<comment type="caution">
    <text evidence="1">The sequence shown here is derived from an EMBL/GenBank/DDBJ whole genome shotgun (WGS) entry which is preliminary data.</text>
</comment>
<dbReference type="Proteomes" id="UP001364695">
    <property type="component" value="Unassembled WGS sequence"/>
</dbReference>
<accession>A0ACC6P458</accession>